<dbReference type="Proteomes" id="UP000178168">
    <property type="component" value="Unassembled WGS sequence"/>
</dbReference>
<evidence type="ECO:0000313" key="7">
    <source>
        <dbReference type="Proteomes" id="UP000178168"/>
    </source>
</evidence>
<dbReference type="InterPro" id="IPR018496">
    <property type="entry name" value="PsdUridine_synth_RsuA/RluB_CS"/>
</dbReference>
<dbReference type="PROSITE" id="PS01149">
    <property type="entry name" value="PSI_RSU"/>
    <property type="match status" value="1"/>
</dbReference>
<evidence type="ECO:0000259" key="5">
    <source>
        <dbReference type="SMART" id="SM00363"/>
    </source>
</evidence>
<sequence>MRINRYLSLKGFATRKGADELVEKGSVTINGAIAKLGDKVTARDIVEVVRGNLPPQKFVYLAYYKPRGIITHSPKKHERAIKDLVSIPGVFPIGRLDKDSEGLIILTNDGRITERLLHPRFVHEKEYAVLVNEPIPSGAKKSLESGMRDKGELLTAEEVRISGPNYLTITLTEGKKHQIRRMLAKLGLTVTHLKRTRIMNIHLGGLKPGEQRVLTGKARQSFLADLGLA</sequence>
<dbReference type="Gene3D" id="3.30.70.1560">
    <property type="entry name" value="Alpha-L RNA-binding motif"/>
    <property type="match status" value="1"/>
</dbReference>
<dbReference type="InterPro" id="IPR020094">
    <property type="entry name" value="TruA/RsuA/RluB/E/F_N"/>
</dbReference>
<evidence type="ECO:0000256" key="3">
    <source>
        <dbReference type="PROSITE-ProRule" id="PRU00182"/>
    </source>
</evidence>
<feature type="domain" description="RNA-binding S4" evidence="5">
    <location>
        <begin position="1"/>
        <end position="62"/>
    </location>
</feature>
<accession>A0A1G2SNS4</accession>
<dbReference type="InterPro" id="IPR042092">
    <property type="entry name" value="PsdUridine_s_RsuA/RluB/E/F_cat"/>
</dbReference>
<dbReference type="InterPro" id="IPR050343">
    <property type="entry name" value="RsuA_PseudoU_synthase"/>
</dbReference>
<evidence type="ECO:0000256" key="1">
    <source>
        <dbReference type="ARBA" id="ARBA00008348"/>
    </source>
</evidence>
<dbReference type="GO" id="GO:0120159">
    <property type="term" value="F:rRNA pseudouridine synthase activity"/>
    <property type="evidence" value="ECO:0007669"/>
    <property type="project" value="UniProtKB-ARBA"/>
</dbReference>
<dbReference type="NCBIfam" id="TIGR00093">
    <property type="entry name" value="pseudouridine synthase"/>
    <property type="match status" value="1"/>
</dbReference>
<dbReference type="AlphaFoldDB" id="A0A1G2SNS4"/>
<evidence type="ECO:0000313" key="6">
    <source>
        <dbReference type="EMBL" id="OHA86289.1"/>
    </source>
</evidence>
<protein>
    <recommendedName>
        <fullName evidence="4">Pseudouridine synthase</fullName>
        <ecNumber evidence="4">5.4.99.-</ecNumber>
    </recommendedName>
</protein>
<evidence type="ECO:0000256" key="4">
    <source>
        <dbReference type="RuleBase" id="RU003887"/>
    </source>
</evidence>
<dbReference type="EMBL" id="MHUZ01000005">
    <property type="protein sequence ID" value="OHA86289.1"/>
    <property type="molecule type" value="Genomic_DNA"/>
</dbReference>
<reference evidence="6 7" key="1">
    <citation type="journal article" date="2016" name="Nat. Commun.">
        <title>Thousands of microbial genomes shed light on interconnected biogeochemical processes in an aquifer system.</title>
        <authorList>
            <person name="Anantharaman K."/>
            <person name="Brown C.T."/>
            <person name="Hug L.A."/>
            <person name="Sharon I."/>
            <person name="Castelle C.J."/>
            <person name="Probst A.J."/>
            <person name="Thomas B.C."/>
            <person name="Singh A."/>
            <person name="Wilkins M.J."/>
            <person name="Karaoz U."/>
            <person name="Brodie E.L."/>
            <person name="Williams K.H."/>
            <person name="Hubbard S.S."/>
            <person name="Banfield J.F."/>
        </authorList>
    </citation>
    <scope>NUCLEOTIDE SEQUENCE [LARGE SCALE GENOMIC DNA]</scope>
</reference>
<dbReference type="GO" id="GO:0003723">
    <property type="term" value="F:RNA binding"/>
    <property type="evidence" value="ECO:0007669"/>
    <property type="project" value="UniProtKB-KW"/>
</dbReference>
<dbReference type="InterPro" id="IPR006145">
    <property type="entry name" value="PsdUridine_synth_RsuA/RluA"/>
</dbReference>
<dbReference type="Pfam" id="PF00849">
    <property type="entry name" value="PseudoU_synth_2"/>
    <property type="match status" value="1"/>
</dbReference>
<dbReference type="PROSITE" id="PS50889">
    <property type="entry name" value="S4"/>
    <property type="match status" value="1"/>
</dbReference>
<dbReference type="Gene3D" id="3.30.70.580">
    <property type="entry name" value="Pseudouridine synthase I, catalytic domain, N-terminal subdomain"/>
    <property type="match status" value="1"/>
</dbReference>
<dbReference type="GO" id="GO:0000455">
    <property type="term" value="P:enzyme-directed rRNA pseudouridine synthesis"/>
    <property type="evidence" value="ECO:0007669"/>
    <property type="project" value="UniProtKB-ARBA"/>
</dbReference>
<dbReference type="STRING" id="1802730.A2591_01745"/>
<dbReference type="Gene3D" id="3.10.290.10">
    <property type="entry name" value="RNA-binding S4 domain"/>
    <property type="match status" value="1"/>
</dbReference>
<comment type="caution">
    <text evidence="6">The sequence shown here is derived from an EMBL/GenBank/DDBJ whole genome shotgun (WGS) entry which is preliminary data.</text>
</comment>
<gene>
    <name evidence="6" type="ORF">A2591_01745</name>
</gene>
<dbReference type="Pfam" id="PF01479">
    <property type="entry name" value="S4"/>
    <property type="match status" value="1"/>
</dbReference>
<dbReference type="InterPro" id="IPR036986">
    <property type="entry name" value="S4_RNA-bd_sf"/>
</dbReference>
<keyword evidence="2 4" id="KW-0413">Isomerase</keyword>
<dbReference type="InterPro" id="IPR002942">
    <property type="entry name" value="S4_RNA-bd"/>
</dbReference>
<dbReference type="EC" id="5.4.99.-" evidence="4"/>
<evidence type="ECO:0000256" key="2">
    <source>
        <dbReference type="ARBA" id="ARBA00023235"/>
    </source>
</evidence>
<proteinExistence type="inferred from homology"/>
<dbReference type="InterPro" id="IPR020103">
    <property type="entry name" value="PsdUridine_synth_cat_dom_sf"/>
</dbReference>
<organism evidence="6 7">
    <name type="scientific">Candidatus Yonathbacteria bacterium RIFOXYD1_FULL_52_36</name>
    <dbReference type="NCBI Taxonomy" id="1802730"/>
    <lineage>
        <taxon>Bacteria</taxon>
        <taxon>Candidatus Yonathiibacteriota</taxon>
    </lineage>
</organism>
<dbReference type="PANTHER" id="PTHR47683:SF2">
    <property type="entry name" value="RNA-BINDING S4 DOMAIN-CONTAINING PROTEIN"/>
    <property type="match status" value="1"/>
</dbReference>
<dbReference type="SUPFAM" id="SSF55120">
    <property type="entry name" value="Pseudouridine synthase"/>
    <property type="match status" value="1"/>
</dbReference>
<name>A0A1G2SNS4_9BACT</name>
<dbReference type="InterPro" id="IPR000748">
    <property type="entry name" value="PsdUridine_synth_RsuA/RluB/E/F"/>
</dbReference>
<keyword evidence="3" id="KW-0694">RNA-binding</keyword>
<comment type="similarity">
    <text evidence="1 4">Belongs to the pseudouridine synthase RsuA family.</text>
</comment>
<dbReference type="SUPFAM" id="SSF55174">
    <property type="entry name" value="Alpha-L RNA-binding motif"/>
    <property type="match status" value="1"/>
</dbReference>
<dbReference type="PANTHER" id="PTHR47683">
    <property type="entry name" value="PSEUDOURIDINE SYNTHASE FAMILY PROTEIN-RELATED"/>
    <property type="match status" value="1"/>
</dbReference>
<dbReference type="SMART" id="SM00363">
    <property type="entry name" value="S4"/>
    <property type="match status" value="1"/>
</dbReference>